<dbReference type="RefSeq" id="XP_003056490.1">
    <property type="nucleotide sequence ID" value="XM_003056444.1"/>
</dbReference>
<keyword evidence="2" id="KW-0808">Transferase</keyword>
<dbReference type="EMBL" id="GG663736">
    <property type="protein sequence ID" value="EEH59866.1"/>
    <property type="molecule type" value="Genomic_DNA"/>
</dbReference>
<gene>
    <name evidence="2" type="primary">TRM112</name>
    <name evidence="2" type="ORF">MICPUCDRAFT_70810</name>
</gene>
<dbReference type="Pfam" id="PF03966">
    <property type="entry name" value="Trm112p"/>
    <property type="match status" value="1"/>
</dbReference>
<reference evidence="2 3" key="1">
    <citation type="journal article" date="2009" name="Science">
        <title>Green evolution and dynamic adaptations revealed by genomes of the marine picoeukaryotes Micromonas.</title>
        <authorList>
            <person name="Worden A.Z."/>
            <person name="Lee J.H."/>
            <person name="Mock T."/>
            <person name="Rouze P."/>
            <person name="Simmons M.P."/>
            <person name="Aerts A.L."/>
            <person name="Allen A.E."/>
            <person name="Cuvelier M.L."/>
            <person name="Derelle E."/>
            <person name="Everett M.V."/>
            <person name="Foulon E."/>
            <person name="Grimwood J."/>
            <person name="Gundlach H."/>
            <person name="Henrissat B."/>
            <person name="Napoli C."/>
            <person name="McDonald S.M."/>
            <person name="Parker M.S."/>
            <person name="Rombauts S."/>
            <person name="Salamov A."/>
            <person name="Von Dassow P."/>
            <person name="Badger J.H."/>
            <person name="Coutinho P.M."/>
            <person name="Demir E."/>
            <person name="Dubchak I."/>
            <person name="Gentemann C."/>
            <person name="Eikrem W."/>
            <person name="Gready J.E."/>
            <person name="John U."/>
            <person name="Lanier W."/>
            <person name="Lindquist E.A."/>
            <person name="Lucas S."/>
            <person name="Mayer K.F."/>
            <person name="Moreau H."/>
            <person name="Not F."/>
            <person name="Otillar R."/>
            <person name="Panaud O."/>
            <person name="Pangilinan J."/>
            <person name="Paulsen I."/>
            <person name="Piegu B."/>
            <person name="Poliakov A."/>
            <person name="Robbens S."/>
            <person name="Schmutz J."/>
            <person name="Toulza E."/>
            <person name="Wyss T."/>
            <person name="Zelensky A."/>
            <person name="Zhou K."/>
            <person name="Armbrust E.V."/>
            <person name="Bhattacharya D."/>
            <person name="Goodenough U.W."/>
            <person name="Van de Peer Y."/>
            <person name="Grigoriev I.V."/>
        </authorList>
    </citation>
    <scope>NUCLEOTIDE SEQUENCE [LARGE SCALE GENOMIC DNA]</scope>
    <source>
        <strain evidence="2 3">CCMP1545</strain>
    </source>
</reference>
<sequence>MRLLTHNLLASNVKGTTAGFPLKLEVLVKEERSTEFDAAFLLHTLPKLNWSAFRAAAESLGVDKLPSTYPERDELTNEFLRVFHHALLEIEVQEGYLICPETGRRFPVRKGIPNMMLNEDEVD</sequence>
<evidence type="ECO:0000256" key="1">
    <source>
        <dbReference type="ARBA" id="ARBA00007980"/>
    </source>
</evidence>
<proteinExistence type="inferred from homology"/>
<name>C1ML36_MICPC</name>
<dbReference type="InterPro" id="IPR039127">
    <property type="entry name" value="Trm112"/>
</dbReference>
<dbReference type="PANTHER" id="PTHR12773:SF0">
    <property type="entry name" value="MULTIFUNCTIONAL METHYLTRANSFERASE SUBUNIT TRM112-LIKE PROTEIN"/>
    <property type="match status" value="1"/>
</dbReference>
<dbReference type="InterPro" id="IPR005651">
    <property type="entry name" value="Trm112-like"/>
</dbReference>
<dbReference type="OMA" id="NMLTSKC"/>
<keyword evidence="3" id="KW-1185">Reference proteome</keyword>
<dbReference type="SUPFAM" id="SSF158997">
    <property type="entry name" value="Trm112p-like"/>
    <property type="match status" value="1"/>
</dbReference>
<dbReference type="Gene3D" id="2.20.25.10">
    <property type="match status" value="1"/>
</dbReference>
<organism evidence="3">
    <name type="scientific">Micromonas pusilla (strain CCMP1545)</name>
    <name type="common">Picoplanktonic green alga</name>
    <dbReference type="NCBI Taxonomy" id="564608"/>
    <lineage>
        <taxon>Eukaryota</taxon>
        <taxon>Viridiplantae</taxon>
        <taxon>Chlorophyta</taxon>
        <taxon>Mamiellophyceae</taxon>
        <taxon>Mamiellales</taxon>
        <taxon>Mamiellaceae</taxon>
        <taxon>Micromonas</taxon>
    </lineage>
</organism>
<dbReference type="GeneID" id="9681554"/>
<dbReference type="PANTHER" id="PTHR12773">
    <property type="entry name" value="UPF0315 PROTEIN-RELATED"/>
    <property type="match status" value="1"/>
</dbReference>
<accession>C1ML36</accession>
<evidence type="ECO:0000313" key="3">
    <source>
        <dbReference type="Proteomes" id="UP000001876"/>
    </source>
</evidence>
<keyword evidence="2" id="KW-0489">Methyltransferase</keyword>
<dbReference type="CDD" id="cd21089">
    <property type="entry name" value="Trm112-like"/>
    <property type="match status" value="1"/>
</dbReference>
<dbReference type="GO" id="GO:0046982">
    <property type="term" value="F:protein heterodimerization activity"/>
    <property type="evidence" value="ECO:0007669"/>
    <property type="project" value="InterPro"/>
</dbReference>
<evidence type="ECO:0000313" key="2">
    <source>
        <dbReference type="EMBL" id="EEH59866.1"/>
    </source>
</evidence>
<dbReference type="GO" id="GO:0030488">
    <property type="term" value="P:tRNA methylation"/>
    <property type="evidence" value="ECO:0007669"/>
    <property type="project" value="TreeGrafter"/>
</dbReference>
<protein>
    <submittedName>
        <fullName evidence="2">Methyltransferase-associated protein</fullName>
    </submittedName>
</protein>
<dbReference type="KEGG" id="mpp:MICPUCDRAFT_70810"/>
<dbReference type="GO" id="GO:0070476">
    <property type="term" value="P:rRNA (guanine-N7)-methylation"/>
    <property type="evidence" value="ECO:0007669"/>
    <property type="project" value="TreeGrafter"/>
</dbReference>
<comment type="similarity">
    <text evidence="1">Belongs to the TRM112 family.</text>
</comment>
<dbReference type="AlphaFoldDB" id="C1ML36"/>
<dbReference type="STRING" id="564608.C1ML36"/>
<dbReference type="Proteomes" id="UP000001876">
    <property type="component" value="Unassembled WGS sequence"/>
</dbReference>
<dbReference type="GO" id="GO:0008168">
    <property type="term" value="F:methyltransferase activity"/>
    <property type="evidence" value="ECO:0007669"/>
    <property type="project" value="UniProtKB-KW"/>
</dbReference>
<dbReference type="eggNOG" id="KOG1088">
    <property type="taxonomic scope" value="Eukaryota"/>
</dbReference>
<dbReference type="OrthoDB" id="2187549at2759"/>